<accession>A0A8B2NKX0</accession>
<proteinExistence type="predicted"/>
<feature type="compositionally biased region" description="Low complexity" evidence="1">
    <location>
        <begin position="9"/>
        <end position="22"/>
    </location>
</feature>
<protein>
    <submittedName>
        <fullName evidence="2">Uncharacterized protein</fullName>
    </submittedName>
</protein>
<comment type="caution">
    <text evidence="2">The sequence shown here is derived from an EMBL/GenBank/DDBJ whole genome shotgun (WGS) entry which is preliminary data.</text>
</comment>
<evidence type="ECO:0000313" key="3">
    <source>
        <dbReference type="Proteomes" id="UP000249590"/>
    </source>
</evidence>
<dbReference type="Proteomes" id="UP000249590">
    <property type="component" value="Unassembled WGS sequence"/>
</dbReference>
<dbReference type="AlphaFoldDB" id="A0A8B2NKX0"/>
<reference evidence="2 3" key="1">
    <citation type="submission" date="2018-05" db="EMBL/GenBank/DDBJ databases">
        <title>Acuticoccus sediminis sp. nov., isolated from deep-sea sediment of Indian Ocean.</title>
        <authorList>
            <person name="Liu X."/>
            <person name="Lai Q."/>
            <person name="Du Y."/>
            <person name="Sun F."/>
            <person name="Zhang X."/>
            <person name="Wang S."/>
            <person name="Shao Z."/>
        </authorList>
    </citation>
    <scope>NUCLEOTIDE SEQUENCE [LARGE SCALE GENOMIC DNA]</scope>
    <source>
        <strain evidence="2 3">PTG4-2</strain>
    </source>
</reference>
<evidence type="ECO:0000256" key="1">
    <source>
        <dbReference type="SAM" id="MobiDB-lite"/>
    </source>
</evidence>
<sequence length="59" mass="6001">MVQTKDTPAEQPEAEAAATAAAERKAAILAEKAAKHARSLPPGVDLTPYGTAASGKRKG</sequence>
<dbReference type="RefSeq" id="WP_111349268.1">
    <property type="nucleotide sequence ID" value="NZ_QHHQ01000005.1"/>
</dbReference>
<dbReference type="EMBL" id="QHHQ01000005">
    <property type="protein sequence ID" value="RAH99200.1"/>
    <property type="molecule type" value="Genomic_DNA"/>
</dbReference>
<feature type="region of interest" description="Disordered" evidence="1">
    <location>
        <begin position="34"/>
        <end position="59"/>
    </location>
</feature>
<feature type="region of interest" description="Disordered" evidence="1">
    <location>
        <begin position="1"/>
        <end position="22"/>
    </location>
</feature>
<name>A0A8B2NKX0_9HYPH</name>
<gene>
    <name evidence="2" type="ORF">DLJ53_21885</name>
</gene>
<organism evidence="2 3">
    <name type="scientific">Acuticoccus sediminis</name>
    <dbReference type="NCBI Taxonomy" id="2184697"/>
    <lineage>
        <taxon>Bacteria</taxon>
        <taxon>Pseudomonadati</taxon>
        <taxon>Pseudomonadota</taxon>
        <taxon>Alphaproteobacteria</taxon>
        <taxon>Hyphomicrobiales</taxon>
        <taxon>Amorphaceae</taxon>
        <taxon>Acuticoccus</taxon>
    </lineage>
</organism>
<evidence type="ECO:0000313" key="2">
    <source>
        <dbReference type="EMBL" id="RAH99200.1"/>
    </source>
</evidence>
<keyword evidence="3" id="KW-1185">Reference proteome</keyword>